<feature type="transmembrane region" description="Helical" evidence="1">
    <location>
        <begin position="168"/>
        <end position="189"/>
    </location>
</feature>
<dbReference type="Pfam" id="PF04307">
    <property type="entry name" value="YdjM"/>
    <property type="match status" value="1"/>
</dbReference>
<evidence type="ECO:0000313" key="2">
    <source>
        <dbReference type="EMBL" id="MDQ1108559.1"/>
    </source>
</evidence>
<name>A0AAP5E980_9GAMM</name>
<keyword evidence="1" id="KW-0472">Membrane</keyword>
<sequence>MSSIAAHVSAGLTMYLCCNAQQRGSSRWAAVPFVALAVGPDLDYFAVWFFDYAADPRFSHSLLLAVGAALFVKLTLARSVTANLKLRWLLAAGMSHPLLDLLVGAHPVPLFWPLDGGVSIPAGVLPSAGSLAFDNFYLWRNLLIELGVLGPVFALLIAVSGRRSFRELACWTLLILPIWAVSLTTSIALER</sequence>
<dbReference type="InterPro" id="IPR007404">
    <property type="entry name" value="YdjM-like"/>
</dbReference>
<dbReference type="RefSeq" id="WP_307106923.1">
    <property type="nucleotide sequence ID" value="NZ_JAUTAS010000001.1"/>
</dbReference>
<gene>
    <name evidence="2" type="ORF">QE424_001718</name>
</gene>
<reference evidence="2" key="1">
    <citation type="submission" date="2023-07" db="EMBL/GenBank/DDBJ databases">
        <title>Functional and genomic diversity of the sorghum phyllosphere microbiome.</title>
        <authorList>
            <person name="Shade A."/>
        </authorList>
    </citation>
    <scope>NUCLEOTIDE SEQUENCE</scope>
    <source>
        <strain evidence="2">SORGH_AS_0457</strain>
    </source>
</reference>
<protein>
    <submittedName>
        <fullName evidence="2">Inner membrane protein</fullName>
    </submittedName>
</protein>
<keyword evidence="1" id="KW-1133">Transmembrane helix</keyword>
<keyword evidence="1" id="KW-0812">Transmembrane</keyword>
<feature type="transmembrane region" description="Helical" evidence="1">
    <location>
        <begin position="142"/>
        <end position="161"/>
    </location>
</feature>
<accession>A0AAP5E980</accession>
<feature type="transmembrane region" description="Helical" evidence="1">
    <location>
        <begin position="88"/>
        <end position="108"/>
    </location>
</feature>
<dbReference type="Proteomes" id="UP001226084">
    <property type="component" value="Unassembled WGS sequence"/>
</dbReference>
<evidence type="ECO:0000256" key="1">
    <source>
        <dbReference type="SAM" id="Phobius"/>
    </source>
</evidence>
<dbReference type="EMBL" id="JAUTAS010000001">
    <property type="protein sequence ID" value="MDQ1108559.1"/>
    <property type="molecule type" value="Genomic_DNA"/>
</dbReference>
<feature type="transmembrane region" description="Helical" evidence="1">
    <location>
        <begin position="58"/>
        <end position="76"/>
    </location>
</feature>
<organism evidence="2 3">
    <name type="scientific">Stenotrophomonas rhizophila</name>
    <dbReference type="NCBI Taxonomy" id="216778"/>
    <lineage>
        <taxon>Bacteria</taxon>
        <taxon>Pseudomonadati</taxon>
        <taxon>Pseudomonadota</taxon>
        <taxon>Gammaproteobacteria</taxon>
        <taxon>Lysobacterales</taxon>
        <taxon>Lysobacteraceae</taxon>
        <taxon>Stenotrophomonas</taxon>
    </lineage>
</organism>
<comment type="caution">
    <text evidence="2">The sequence shown here is derived from an EMBL/GenBank/DDBJ whole genome shotgun (WGS) entry which is preliminary data.</text>
</comment>
<evidence type="ECO:0000313" key="3">
    <source>
        <dbReference type="Proteomes" id="UP001226084"/>
    </source>
</evidence>
<proteinExistence type="predicted"/>
<dbReference type="AlphaFoldDB" id="A0AAP5E980"/>